<dbReference type="KEGG" id="cpae:CPAST_c24370"/>
<dbReference type="AlphaFoldDB" id="A0A0H3J5M2"/>
<dbReference type="Proteomes" id="UP000030905">
    <property type="component" value="Chromosome"/>
</dbReference>
<organism evidence="1 4">
    <name type="scientific">Clostridium pasteurianum DSM 525 = ATCC 6013</name>
    <dbReference type="NCBI Taxonomy" id="1262449"/>
    <lineage>
        <taxon>Bacteria</taxon>
        <taxon>Bacillati</taxon>
        <taxon>Bacillota</taxon>
        <taxon>Clostridia</taxon>
        <taxon>Eubacteriales</taxon>
        <taxon>Clostridiaceae</taxon>
        <taxon>Clostridium</taxon>
    </lineage>
</organism>
<dbReference type="EMBL" id="JPGY02000001">
    <property type="protein sequence ID" value="KRU11495.1"/>
    <property type="molecule type" value="Genomic_DNA"/>
</dbReference>
<evidence type="ECO:0000313" key="4">
    <source>
        <dbReference type="Proteomes" id="UP000030905"/>
    </source>
</evidence>
<protein>
    <submittedName>
        <fullName evidence="1">Uncharacterized protein</fullName>
    </submittedName>
</protein>
<dbReference type="PATRIC" id="fig|1262449.3.peg.553"/>
<dbReference type="GeneID" id="93074577"/>
<proteinExistence type="predicted"/>
<reference evidence="2" key="2">
    <citation type="submission" date="2015-10" db="EMBL/GenBank/DDBJ databases">
        <title>Improved Draft Genome Sequence of Clostridium pasteurianum Strain ATCC 6013 (DSM 525) Using a Hybrid Next-Generation Sequencing Approach.</title>
        <authorList>
            <person name="Pyne M.E."/>
            <person name="Utturkar S.M."/>
            <person name="Brown S.D."/>
            <person name="Moo-Young M."/>
            <person name="Chung D.A."/>
            <person name="Chou P.C."/>
        </authorList>
    </citation>
    <scope>NUCLEOTIDE SEQUENCE</scope>
    <source>
        <strain evidence="2">ATCC 6013</strain>
    </source>
</reference>
<dbReference type="Proteomes" id="UP000028042">
    <property type="component" value="Unassembled WGS sequence"/>
</dbReference>
<name>A0A0H3J5M2_CLOPA</name>
<reference evidence="2 3" key="3">
    <citation type="journal article" name="Genome Announc.">
        <title>Improved Draft Genome Sequence of Clostridium pasteurianum Strain ATCC 6013 (DSM 525) Using a Hybrid Next-Generation Sequencing Approach.</title>
        <authorList>
            <person name="Pyne M.E."/>
            <person name="Utturkar S."/>
            <person name="Brown S.D."/>
            <person name="Moo-Young M."/>
            <person name="Chung D.A."/>
            <person name="Chou C.P."/>
        </authorList>
    </citation>
    <scope>NUCLEOTIDE SEQUENCE [LARGE SCALE GENOMIC DNA]</scope>
    <source>
        <strain evidence="2 3">ATCC 6013</strain>
    </source>
</reference>
<keyword evidence="4" id="KW-1185">Reference proteome</keyword>
<reference evidence="1 4" key="1">
    <citation type="journal article" date="2015" name="Genome Announc.">
        <title>Complete Genome Sequence of the Nitrogen-Fixing and Solvent-Producing Clostridium pasteurianum DSM 525.</title>
        <authorList>
            <person name="Poehlein A."/>
            <person name="Grosse-Honebrink A."/>
            <person name="Zhang Y."/>
            <person name="Minton N.P."/>
            <person name="Daniel R."/>
        </authorList>
    </citation>
    <scope>NUCLEOTIDE SEQUENCE [LARGE SCALE GENOMIC DNA]</scope>
    <source>
        <strain evidence="1">DSM 525</strain>
        <strain evidence="4">DSM 525 / ATCC 6013</strain>
    </source>
</reference>
<dbReference type="eggNOG" id="ENOG50327PH">
    <property type="taxonomic scope" value="Bacteria"/>
</dbReference>
<evidence type="ECO:0000313" key="2">
    <source>
        <dbReference type="EMBL" id="KRU11495.1"/>
    </source>
</evidence>
<evidence type="ECO:0000313" key="1">
    <source>
        <dbReference type="EMBL" id="AJA52495.1"/>
    </source>
</evidence>
<gene>
    <name evidence="1" type="ORF">CLPA_c24370</name>
    <name evidence="2" type="ORF">CP6013_00742</name>
</gene>
<dbReference type="KEGG" id="cpat:CLPA_c24370"/>
<sequence>MGIESILKKELKLEDNFDYHVLYNDDRGSIHKDEYKSLIYWCIKEKVIEVKKYIIQEKISQDIFYDIADKKGREQYQLKEMLKEYHQENYYNIAPFIYLLEIVEPNYKINSKRKEYEDPVLEFPDNILIGHRFKGTNAFSRLYFQDDKIAINSFNDEIENLVDTLEIDDIMVYVLVVENAVRSEQNIVLYKLTKNDMFNKLKDEAEHKFLEEINKYINKL</sequence>
<dbReference type="EMBL" id="CP009268">
    <property type="protein sequence ID" value="AJA52495.1"/>
    <property type="molecule type" value="Genomic_DNA"/>
</dbReference>
<evidence type="ECO:0000313" key="3">
    <source>
        <dbReference type="Proteomes" id="UP000028042"/>
    </source>
</evidence>
<dbReference type="RefSeq" id="WP_003441166.1">
    <property type="nucleotide sequence ID" value="NZ_ANZB01000002.1"/>
</dbReference>
<accession>A0A0H3J5M2</accession>